<evidence type="ECO:0000313" key="3">
    <source>
        <dbReference type="Proteomes" id="UP001189429"/>
    </source>
</evidence>
<name>A0ABN9VWQ4_9DINO</name>
<protein>
    <recommendedName>
        <fullName evidence="4">Reverse transcriptase domain-containing protein</fullName>
    </recommendedName>
</protein>
<dbReference type="PANTHER" id="PTHR47027:SF29">
    <property type="entry name" value="C2H2-TYPE DOMAIN-CONTAINING PROTEIN"/>
    <property type="match status" value="1"/>
</dbReference>
<feature type="compositionally biased region" description="Low complexity" evidence="1">
    <location>
        <begin position="713"/>
        <end position="723"/>
    </location>
</feature>
<dbReference type="PANTHER" id="PTHR47027">
    <property type="entry name" value="REVERSE TRANSCRIPTASE DOMAIN-CONTAINING PROTEIN"/>
    <property type="match status" value="1"/>
</dbReference>
<reference evidence="2" key="1">
    <citation type="submission" date="2023-10" db="EMBL/GenBank/DDBJ databases">
        <authorList>
            <person name="Chen Y."/>
            <person name="Shah S."/>
            <person name="Dougan E. K."/>
            <person name="Thang M."/>
            <person name="Chan C."/>
        </authorList>
    </citation>
    <scope>NUCLEOTIDE SEQUENCE [LARGE SCALE GENOMIC DNA]</scope>
</reference>
<comment type="caution">
    <text evidence="2">The sequence shown here is derived from an EMBL/GenBank/DDBJ whole genome shotgun (WGS) entry which is preliminary data.</text>
</comment>
<feature type="compositionally biased region" description="Basic residues" evidence="1">
    <location>
        <begin position="574"/>
        <end position="584"/>
    </location>
</feature>
<keyword evidence="3" id="KW-1185">Reference proteome</keyword>
<gene>
    <name evidence="2" type="ORF">PCOR1329_LOCUS61125</name>
</gene>
<organism evidence="2 3">
    <name type="scientific">Prorocentrum cordatum</name>
    <dbReference type="NCBI Taxonomy" id="2364126"/>
    <lineage>
        <taxon>Eukaryota</taxon>
        <taxon>Sar</taxon>
        <taxon>Alveolata</taxon>
        <taxon>Dinophyceae</taxon>
        <taxon>Prorocentrales</taxon>
        <taxon>Prorocentraceae</taxon>
        <taxon>Prorocentrum</taxon>
    </lineage>
</organism>
<accession>A0ABN9VWQ4</accession>
<feature type="region of interest" description="Disordered" evidence="1">
    <location>
        <begin position="109"/>
        <end position="134"/>
    </location>
</feature>
<evidence type="ECO:0008006" key="4">
    <source>
        <dbReference type="Google" id="ProtNLM"/>
    </source>
</evidence>
<sequence length="797" mass="87997">MRYERIARLFKVPIHRMISESISGVSDPEITCGVHQGPNKSNGPAARGARAAQELEALHIANAISRHDRLAAELGQCLPQRLMAETHPRPATASNAPQQVLAPPRRTIADASNTTPADDVDDASGPLATAQDAGHLGREGLVDAAIQLKFADEANAMDVPTTLGAEPARLQSVKWCDVTAAGKINMLNKCMTDAARDDQAREGANPETVPAIESDETLRMMIAMRRSLQTADLQAAGKKYLRTRWSKEIQKRIRARRVNAKLGKAERILEEFRGIRQLKEMAGNRSKCHITEMKDKDGHLHNDRTSIAEVFAQFYEDLYATTRGQDRPEVYAPGGAESVPPFTTEELDAAIRLMKKGKAGDDHGVKAELLKVDCPTLGSLMLEAFNAILAKKYGLKVHMGKTVVLTNASDRPPHVKCGAHNVRVLQHGESEKYLGKKVSLDDVHGAEFGNRLASGWAAFHALKDFLCNKRLQIHQRLRLFTACVVPCVLYASSTWTLTAAEERKLRSTQRRMLRQMVGIGRLPDEDWVEYIRRATRASMQISERSGVDDWVSMFWKQKWTLAGKLSSPTDRRWCAGKKPRKGRSSKSFGSGQTSLRRLAACSGGASGWWRHPLQRERAPSISVHKGFKIQAALCVERPPLRFVEPDYRKRWRAFREAWERRTNNHLSMADEIVFMRFHFHFYEDRAATLALGGAAGQLRGGAREEGDAPSLPGARGSAAAAGQGDSLVSPSAFGGGSGGGAGGLDALLSGEGLDLVFPEVGRRTARRRRVERKVIETEDVGDFKSLKRLHNQSLFLI</sequence>
<feature type="region of interest" description="Disordered" evidence="1">
    <location>
        <begin position="572"/>
        <end position="592"/>
    </location>
</feature>
<evidence type="ECO:0000256" key="1">
    <source>
        <dbReference type="SAM" id="MobiDB-lite"/>
    </source>
</evidence>
<feature type="region of interest" description="Disordered" evidence="1">
    <location>
        <begin position="699"/>
        <end position="723"/>
    </location>
</feature>
<evidence type="ECO:0000313" key="2">
    <source>
        <dbReference type="EMBL" id="CAK0876937.1"/>
    </source>
</evidence>
<dbReference type="EMBL" id="CAUYUJ010017682">
    <property type="protein sequence ID" value="CAK0876937.1"/>
    <property type="molecule type" value="Genomic_DNA"/>
</dbReference>
<dbReference type="Proteomes" id="UP001189429">
    <property type="component" value="Unassembled WGS sequence"/>
</dbReference>
<proteinExistence type="predicted"/>